<reference evidence="1" key="1">
    <citation type="submission" date="2018-05" db="EMBL/GenBank/DDBJ databases">
        <authorList>
            <person name="Lanie J.A."/>
            <person name="Ng W.-L."/>
            <person name="Kazmierczak K.M."/>
            <person name="Andrzejewski T.M."/>
            <person name="Davidsen T.M."/>
            <person name="Wayne K.J."/>
            <person name="Tettelin H."/>
            <person name="Glass J.I."/>
            <person name="Rusch D."/>
            <person name="Podicherti R."/>
            <person name="Tsui H.-C.T."/>
            <person name="Winkler M.E."/>
        </authorList>
    </citation>
    <scope>NUCLEOTIDE SEQUENCE</scope>
</reference>
<protein>
    <recommendedName>
        <fullName evidence="2">Glycosyltransferase subfamily 4-like N-terminal domain-containing protein</fullName>
    </recommendedName>
</protein>
<accession>A0A382X554</accession>
<sequence length="224" mass="26570">MLTGHDILCISSIDWRFIWQGHQEIMSTLAANGNRVLFIENTGIRTPTIRDLPRLRQRLRNWWRGTKGFQREGENLFIHSPLLLPFPYSWISRQINRRLVTRSLQRWMRATGFRRPVVWSFLPTPLARDIIRNVDPLLTIYYCIDDFASSSSGARRIWRWEERLFREADLVFVTSAKLLARANSFRQQVHLFPFGVSYKKFERVRDHVPNADNVLKHLQRPIIG</sequence>
<dbReference type="Gene3D" id="3.40.50.11010">
    <property type="match status" value="1"/>
</dbReference>
<dbReference type="EMBL" id="UINC01165112">
    <property type="protein sequence ID" value="SVD66327.1"/>
    <property type="molecule type" value="Genomic_DNA"/>
</dbReference>
<evidence type="ECO:0008006" key="2">
    <source>
        <dbReference type="Google" id="ProtNLM"/>
    </source>
</evidence>
<dbReference type="AlphaFoldDB" id="A0A382X554"/>
<organism evidence="1">
    <name type="scientific">marine metagenome</name>
    <dbReference type="NCBI Taxonomy" id="408172"/>
    <lineage>
        <taxon>unclassified sequences</taxon>
        <taxon>metagenomes</taxon>
        <taxon>ecological metagenomes</taxon>
    </lineage>
</organism>
<feature type="non-terminal residue" evidence="1">
    <location>
        <position position="224"/>
    </location>
</feature>
<evidence type="ECO:0000313" key="1">
    <source>
        <dbReference type="EMBL" id="SVD66327.1"/>
    </source>
</evidence>
<gene>
    <name evidence="1" type="ORF">METZ01_LOCUS419181</name>
</gene>
<name>A0A382X554_9ZZZZ</name>
<proteinExistence type="predicted"/>